<dbReference type="EMBL" id="JBJQND010000011">
    <property type="protein sequence ID" value="KAL3861087.1"/>
    <property type="molecule type" value="Genomic_DNA"/>
</dbReference>
<dbReference type="EMBL" id="JBJQND010000011">
    <property type="protein sequence ID" value="KAL3861090.1"/>
    <property type="molecule type" value="Genomic_DNA"/>
</dbReference>
<keyword evidence="3" id="KW-1185">Reference proteome</keyword>
<dbReference type="EMBL" id="JBJQND010000011">
    <property type="protein sequence ID" value="KAL3861086.1"/>
    <property type="molecule type" value="Genomic_DNA"/>
</dbReference>
<dbReference type="Proteomes" id="UP001634394">
    <property type="component" value="Unassembled WGS sequence"/>
</dbReference>
<comment type="caution">
    <text evidence="2">The sequence shown here is derived from an EMBL/GenBank/DDBJ whole genome shotgun (WGS) entry which is preliminary data.</text>
</comment>
<dbReference type="EMBL" id="JBJQND010000011">
    <property type="protein sequence ID" value="KAL3861088.1"/>
    <property type="molecule type" value="Genomic_DNA"/>
</dbReference>
<feature type="domain" description="Ribosomal protein mS38 C-terminal" evidence="1">
    <location>
        <begin position="149"/>
        <end position="180"/>
    </location>
</feature>
<gene>
    <name evidence="2" type="ORF">ACJMK2_007167</name>
</gene>
<name>A0ABD3VKM4_SINWO</name>
<protein>
    <recommendedName>
        <fullName evidence="1">Ribosomal protein mS38 C-terminal domain-containing protein</fullName>
    </recommendedName>
</protein>
<proteinExistence type="predicted"/>
<evidence type="ECO:0000313" key="3">
    <source>
        <dbReference type="Proteomes" id="UP001634394"/>
    </source>
</evidence>
<dbReference type="SMART" id="SM01155">
    <property type="entry name" value="DUF1713"/>
    <property type="match status" value="1"/>
</dbReference>
<accession>A0ABD3VKM4</accession>
<sequence>MSTGRVVIKISRLCHRLHNFTLAGGHATPSLSSHNLARSFTCEAYIMKFPSSIPLMAANSECSGIKHYENSLPLLSNTFLSLSFKRHVTLDVSRAGQQVSIDCPNNVHSLLNDIFTPSSIRIENPVSDPKPTVDKESPGQMQPEKLTKWNVIAIRRKKMNRHKLKKRRKKLKFLYRKIRQRRLKKKEQKLQEEVESIRARGTKYDALQEVKDNLAQARKGGYHMDIFK</sequence>
<dbReference type="AlphaFoldDB" id="A0ABD3VKM4"/>
<reference evidence="2 3" key="1">
    <citation type="submission" date="2024-11" db="EMBL/GenBank/DDBJ databases">
        <title>Chromosome-level genome assembly of the freshwater bivalve Anodonta woodiana.</title>
        <authorList>
            <person name="Chen X."/>
        </authorList>
    </citation>
    <scope>NUCLEOTIDE SEQUENCE [LARGE SCALE GENOMIC DNA]</scope>
    <source>
        <strain evidence="2">MN2024</strain>
        <tissue evidence="2">Gills</tissue>
    </source>
</reference>
<organism evidence="2 3">
    <name type="scientific">Sinanodonta woodiana</name>
    <name type="common">Chinese pond mussel</name>
    <name type="synonym">Anodonta woodiana</name>
    <dbReference type="NCBI Taxonomy" id="1069815"/>
    <lineage>
        <taxon>Eukaryota</taxon>
        <taxon>Metazoa</taxon>
        <taxon>Spiralia</taxon>
        <taxon>Lophotrochozoa</taxon>
        <taxon>Mollusca</taxon>
        <taxon>Bivalvia</taxon>
        <taxon>Autobranchia</taxon>
        <taxon>Heteroconchia</taxon>
        <taxon>Palaeoheterodonta</taxon>
        <taxon>Unionida</taxon>
        <taxon>Unionoidea</taxon>
        <taxon>Unionidae</taxon>
        <taxon>Unioninae</taxon>
        <taxon>Sinanodonta</taxon>
    </lineage>
</organism>
<dbReference type="Pfam" id="PF08213">
    <property type="entry name" value="COX24_C"/>
    <property type="match status" value="1"/>
</dbReference>
<evidence type="ECO:0000259" key="1">
    <source>
        <dbReference type="SMART" id="SM01155"/>
    </source>
</evidence>
<dbReference type="InterPro" id="IPR013177">
    <property type="entry name" value="Ribosomal_mS38_C"/>
</dbReference>
<dbReference type="EMBL" id="JBJQND010000011">
    <property type="protein sequence ID" value="KAL3861089.1"/>
    <property type="molecule type" value="Genomic_DNA"/>
</dbReference>
<evidence type="ECO:0000313" key="2">
    <source>
        <dbReference type="EMBL" id="KAL3861088.1"/>
    </source>
</evidence>